<accession>A0A4W3HFW5</accession>
<reference evidence="3" key="1">
    <citation type="journal article" date="2006" name="Science">
        <title>Ancient noncoding elements conserved in the human genome.</title>
        <authorList>
            <person name="Venkatesh B."/>
            <person name="Kirkness E.F."/>
            <person name="Loh Y.H."/>
            <person name="Halpern A.L."/>
            <person name="Lee A.P."/>
            <person name="Johnson J."/>
            <person name="Dandona N."/>
            <person name="Viswanathan L.D."/>
            <person name="Tay A."/>
            <person name="Venter J.C."/>
            <person name="Strausberg R.L."/>
            <person name="Brenner S."/>
        </authorList>
    </citation>
    <scope>NUCLEOTIDE SEQUENCE [LARGE SCALE GENOMIC DNA]</scope>
</reference>
<dbReference type="Ensembl" id="ENSCMIT00000014336.1">
    <property type="protein sequence ID" value="ENSCMIP00000014032.1"/>
    <property type="gene ID" value="ENSCMIG00000006988.1"/>
</dbReference>
<dbReference type="AlphaFoldDB" id="A0A4W3HFW5"/>
<name>A0A4W3HFW5_CALMI</name>
<keyword evidence="1" id="KW-0812">Transmembrane</keyword>
<dbReference type="InParanoid" id="A0A4W3HFW5"/>
<reference evidence="2" key="5">
    <citation type="submission" date="2025-09" db="UniProtKB">
        <authorList>
            <consortium name="Ensembl"/>
        </authorList>
    </citation>
    <scope>IDENTIFICATION</scope>
</reference>
<organism evidence="2 3">
    <name type="scientific">Callorhinchus milii</name>
    <name type="common">Ghost shark</name>
    <dbReference type="NCBI Taxonomy" id="7868"/>
    <lineage>
        <taxon>Eukaryota</taxon>
        <taxon>Metazoa</taxon>
        <taxon>Chordata</taxon>
        <taxon>Craniata</taxon>
        <taxon>Vertebrata</taxon>
        <taxon>Chondrichthyes</taxon>
        <taxon>Holocephali</taxon>
        <taxon>Chimaeriformes</taxon>
        <taxon>Callorhinchidae</taxon>
        <taxon>Callorhinchus</taxon>
    </lineage>
</organism>
<reference evidence="2" key="4">
    <citation type="submission" date="2025-08" db="UniProtKB">
        <authorList>
            <consortium name="Ensembl"/>
        </authorList>
    </citation>
    <scope>IDENTIFICATION</scope>
</reference>
<evidence type="ECO:0000313" key="3">
    <source>
        <dbReference type="Proteomes" id="UP000314986"/>
    </source>
</evidence>
<feature type="transmembrane region" description="Helical" evidence="1">
    <location>
        <begin position="75"/>
        <end position="96"/>
    </location>
</feature>
<evidence type="ECO:0000256" key="1">
    <source>
        <dbReference type="SAM" id="Phobius"/>
    </source>
</evidence>
<keyword evidence="1" id="KW-0472">Membrane</keyword>
<dbReference type="Proteomes" id="UP000314986">
    <property type="component" value="Unassembled WGS sequence"/>
</dbReference>
<protein>
    <submittedName>
        <fullName evidence="2">Uncharacterized protein</fullName>
    </submittedName>
</protein>
<reference evidence="3" key="2">
    <citation type="journal article" date="2007" name="PLoS Biol.">
        <title>Survey sequencing and comparative analysis of the elephant shark (Callorhinchus milii) genome.</title>
        <authorList>
            <person name="Venkatesh B."/>
            <person name="Kirkness E.F."/>
            <person name="Loh Y.H."/>
            <person name="Halpern A.L."/>
            <person name="Lee A.P."/>
            <person name="Johnson J."/>
            <person name="Dandona N."/>
            <person name="Viswanathan L.D."/>
            <person name="Tay A."/>
            <person name="Venter J.C."/>
            <person name="Strausberg R.L."/>
            <person name="Brenner S."/>
        </authorList>
    </citation>
    <scope>NUCLEOTIDE SEQUENCE [LARGE SCALE GENOMIC DNA]</scope>
</reference>
<keyword evidence="3" id="KW-1185">Reference proteome</keyword>
<sequence>NNNSVARSATVCGGGGGGGRCCARLAAAFGPQNPRCVHSVSREALRDVSKTRSGAGSDAGIITIVLSQSGRDRDMWWGAIGSSCTIYFGGLLYILLFRLVKYLIPRIPCERGELQVNASIANCAQRRPPQTAVG</sequence>
<reference evidence="3" key="3">
    <citation type="journal article" date="2014" name="Nature">
        <title>Elephant shark genome provides unique insights into gnathostome evolution.</title>
        <authorList>
            <consortium name="International Elephant Shark Genome Sequencing Consortium"/>
            <person name="Venkatesh B."/>
            <person name="Lee A.P."/>
            <person name="Ravi V."/>
            <person name="Maurya A.K."/>
            <person name="Lian M.M."/>
            <person name="Swann J.B."/>
            <person name="Ohta Y."/>
            <person name="Flajnik M.F."/>
            <person name="Sutoh Y."/>
            <person name="Kasahara M."/>
            <person name="Hoon S."/>
            <person name="Gangu V."/>
            <person name="Roy S.W."/>
            <person name="Irimia M."/>
            <person name="Korzh V."/>
            <person name="Kondrychyn I."/>
            <person name="Lim Z.W."/>
            <person name="Tay B.H."/>
            <person name="Tohari S."/>
            <person name="Kong K.W."/>
            <person name="Ho S."/>
            <person name="Lorente-Galdos B."/>
            <person name="Quilez J."/>
            <person name="Marques-Bonet T."/>
            <person name="Raney B.J."/>
            <person name="Ingham P.W."/>
            <person name="Tay A."/>
            <person name="Hillier L.W."/>
            <person name="Minx P."/>
            <person name="Boehm T."/>
            <person name="Wilson R.K."/>
            <person name="Brenner S."/>
            <person name="Warren W.C."/>
        </authorList>
    </citation>
    <scope>NUCLEOTIDE SEQUENCE [LARGE SCALE GENOMIC DNA]</scope>
</reference>
<keyword evidence="1" id="KW-1133">Transmembrane helix</keyword>
<evidence type="ECO:0000313" key="2">
    <source>
        <dbReference type="Ensembl" id="ENSCMIP00000014032.1"/>
    </source>
</evidence>
<proteinExistence type="predicted"/>